<dbReference type="STRING" id="13370.A0A448YRB0"/>
<accession>A0A448YRB0</accession>
<feature type="transmembrane region" description="Helical" evidence="8">
    <location>
        <begin position="293"/>
        <end position="313"/>
    </location>
</feature>
<feature type="transmembrane region" description="Helical" evidence="8">
    <location>
        <begin position="368"/>
        <end position="387"/>
    </location>
</feature>
<keyword evidence="7 8" id="KW-0472">Membrane</keyword>
<name>A0A448YRB0_BRENA</name>
<evidence type="ECO:0000256" key="3">
    <source>
        <dbReference type="ARBA" id="ARBA00022448"/>
    </source>
</evidence>
<feature type="transmembrane region" description="Helical" evidence="8">
    <location>
        <begin position="112"/>
        <end position="135"/>
    </location>
</feature>
<dbReference type="EMBL" id="CAACVR010000045">
    <property type="protein sequence ID" value="VEU23438.1"/>
    <property type="molecule type" value="Genomic_DNA"/>
</dbReference>
<dbReference type="GO" id="GO:0071578">
    <property type="term" value="P:zinc ion import across plasma membrane"/>
    <property type="evidence" value="ECO:0007669"/>
    <property type="project" value="TreeGrafter"/>
</dbReference>
<keyword evidence="3 8" id="KW-0813">Transport</keyword>
<dbReference type="PANTHER" id="PTHR11040:SF69">
    <property type="entry name" value="ZINC-REGULATED TRANSPORTER 2"/>
    <property type="match status" value="1"/>
</dbReference>
<evidence type="ECO:0000313" key="9">
    <source>
        <dbReference type="EMBL" id="VEU23438.1"/>
    </source>
</evidence>
<dbReference type="FunCoup" id="A0A448YRB0">
    <property type="interactions" value="502"/>
</dbReference>
<dbReference type="InterPro" id="IPR003689">
    <property type="entry name" value="ZIP"/>
</dbReference>
<keyword evidence="4 8" id="KW-0812">Transmembrane</keyword>
<keyword evidence="10" id="KW-1185">Reference proteome</keyword>
<comment type="subcellular location">
    <subcellularLocation>
        <location evidence="1 8">Membrane</location>
        <topology evidence="1 8">Multi-pass membrane protein</topology>
    </subcellularLocation>
</comment>
<keyword evidence="6 8" id="KW-0406">Ion transport</keyword>
<evidence type="ECO:0000256" key="5">
    <source>
        <dbReference type="ARBA" id="ARBA00022989"/>
    </source>
</evidence>
<evidence type="ECO:0000313" key="10">
    <source>
        <dbReference type="Proteomes" id="UP000290900"/>
    </source>
</evidence>
<evidence type="ECO:0000256" key="4">
    <source>
        <dbReference type="ARBA" id="ARBA00022692"/>
    </source>
</evidence>
<feature type="transmembrane region" description="Helical" evidence="8">
    <location>
        <begin position="69"/>
        <end position="92"/>
    </location>
</feature>
<dbReference type="InterPro" id="IPR004698">
    <property type="entry name" value="Zn/Fe_permease_fun/pln"/>
</dbReference>
<reference evidence="9 10" key="1">
    <citation type="submission" date="2018-12" db="EMBL/GenBank/DDBJ databases">
        <authorList>
            <person name="Tiukova I."/>
            <person name="Dainat J."/>
        </authorList>
    </citation>
    <scope>NUCLEOTIDE SEQUENCE [LARGE SCALE GENOMIC DNA]</scope>
</reference>
<feature type="transmembrane region" description="Helical" evidence="8">
    <location>
        <begin position="38"/>
        <end position="57"/>
    </location>
</feature>
<dbReference type="OrthoDB" id="448280at2759"/>
<sequence length="388" mass="43075">MDTFTAVSELVRLAARDDDSDMCVDTNDFNGEHMGARISSVFVILITSAFGAFFPLLSSRYSFIRLPKVCFFLAKYFGSGVIVATAFIHLLQPANENLSVDCLGAPFTEYPMAFGICMIMLFVMFFMELVAYRWIETRTDEGKGDSTHTHSAFGDESVFVRSGAPEDEKKALQDATDLEATAEGSEEGGLAKDQQWDADHYGHERTHQDPEVIGTTKENKAKEGYAGNLLNVFILEFGIIFHSIFIGLTLACSGDEFVSLYIVLVFHQMFEGLGLGTRIALVDWPKSRRFTPWMLSLAYALTTPVSIAIGLGVRNTYPPNSRRALIVNGCFDSVSAGILIYTGMIELMAHEFLFSDEFKGRKGFKNMMWAYFVMCVGAGLMCLLGKWA</sequence>
<feature type="transmembrane region" description="Helical" evidence="8">
    <location>
        <begin position="229"/>
        <end position="251"/>
    </location>
</feature>
<evidence type="ECO:0000256" key="1">
    <source>
        <dbReference type="ARBA" id="ARBA00004141"/>
    </source>
</evidence>
<comment type="caution">
    <text evidence="8">Lacks conserved residue(s) required for the propagation of feature annotation.</text>
</comment>
<evidence type="ECO:0000256" key="2">
    <source>
        <dbReference type="ARBA" id="ARBA00006939"/>
    </source>
</evidence>
<evidence type="ECO:0000256" key="7">
    <source>
        <dbReference type="ARBA" id="ARBA00023136"/>
    </source>
</evidence>
<dbReference type="Proteomes" id="UP000290900">
    <property type="component" value="Unassembled WGS sequence"/>
</dbReference>
<protein>
    <submittedName>
        <fullName evidence="9">DEKNAAC104630</fullName>
    </submittedName>
</protein>
<proteinExistence type="inferred from homology"/>
<gene>
    <name evidence="9" type="ORF">BRENAR_LOCUS4168</name>
</gene>
<comment type="similarity">
    <text evidence="2 8">Belongs to the ZIP transporter (TC 2.A.5) family.</text>
</comment>
<evidence type="ECO:0000256" key="6">
    <source>
        <dbReference type="ARBA" id="ARBA00023065"/>
    </source>
</evidence>
<dbReference type="InParanoid" id="A0A448YRB0"/>
<feature type="transmembrane region" description="Helical" evidence="8">
    <location>
        <begin position="325"/>
        <end position="347"/>
    </location>
</feature>
<evidence type="ECO:0000256" key="8">
    <source>
        <dbReference type="RuleBase" id="RU362088"/>
    </source>
</evidence>
<dbReference type="GO" id="GO:0005886">
    <property type="term" value="C:plasma membrane"/>
    <property type="evidence" value="ECO:0007669"/>
    <property type="project" value="TreeGrafter"/>
</dbReference>
<organism evidence="9 10">
    <name type="scientific">Brettanomyces naardenensis</name>
    <name type="common">Yeast</name>
    <dbReference type="NCBI Taxonomy" id="13370"/>
    <lineage>
        <taxon>Eukaryota</taxon>
        <taxon>Fungi</taxon>
        <taxon>Dikarya</taxon>
        <taxon>Ascomycota</taxon>
        <taxon>Saccharomycotina</taxon>
        <taxon>Pichiomycetes</taxon>
        <taxon>Pichiales</taxon>
        <taxon>Pichiaceae</taxon>
        <taxon>Brettanomyces</taxon>
    </lineage>
</organism>
<dbReference type="NCBIfam" id="TIGR00820">
    <property type="entry name" value="zip"/>
    <property type="match status" value="1"/>
</dbReference>
<dbReference type="PANTHER" id="PTHR11040">
    <property type="entry name" value="ZINC/IRON TRANSPORTER"/>
    <property type="match status" value="1"/>
</dbReference>
<dbReference type="Pfam" id="PF02535">
    <property type="entry name" value="Zip"/>
    <property type="match status" value="1"/>
</dbReference>
<dbReference type="AlphaFoldDB" id="A0A448YRB0"/>
<keyword evidence="5 8" id="KW-1133">Transmembrane helix</keyword>
<dbReference type="GO" id="GO:0000007">
    <property type="term" value="F:low-affinity zinc ion transmembrane transporter activity"/>
    <property type="evidence" value="ECO:0007669"/>
    <property type="project" value="TreeGrafter"/>
</dbReference>